<gene>
    <name evidence="1" type="ORF">AOXY_G3543</name>
</gene>
<name>A0AAD8GFF1_ACIOX</name>
<dbReference type="Proteomes" id="UP001230051">
    <property type="component" value="Unassembled WGS sequence"/>
</dbReference>
<accession>A0AAD8GFF1</accession>
<evidence type="ECO:0000313" key="2">
    <source>
        <dbReference type="Proteomes" id="UP001230051"/>
    </source>
</evidence>
<dbReference type="EMBL" id="JAGXEW010000003">
    <property type="protein sequence ID" value="KAK1173430.1"/>
    <property type="molecule type" value="Genomic_DNA"/>
</dbReference>
<sequence>MQLEQKSSCRTHYRSCCCAVGCDLVQTNCRRATQCDDRFRGRATSRGWAASQGSRAATNPRPPCQSWTAIPPGSGLLGTATPLHTVGQMLASTAPTATSEPGCCLARAACCSHGAGHSLPGGRTLSQTAVVEWSSLAAAAARGSFSQAIALGTLAMLGSLSRAQALAA</sequence>
<organism evidence="1 2">
    <name type="scientific">Acipenser oxyrinchus oxyrinchus</name>
    <dbReference type="NCBI Taxonomy" id="40147"/>
    <lineage>
        <taxon>Eukaryota</taxon>
        <taxon>Metazoa</taxon>
        <taxon>Chordata</taxon>
        <taxon>Craniata</taxon>
        <taxon>Vertebrata</taxon>
        <taxon>Euteleostomi</taxon>
        <taxon>Actinopterygii</taxon>
        <taxon>Chondrostei</taxon>
        <taxon>Acipenseriformes</taxon>
        <taxon>Acipenseridae</taxon>
        <taxon>Acipenser</taxon>
    </lineage>
</organism>
<proteinExistence type="predicted"/>
<protein>
    <submittedName>
        <fullName evidence="1">Uncharacterized protein</fullName>
    </submittedName>
</protein>
<evidence type="ECO:0000313" key="1">
    <source>
        <dbReference type="EMBL" id="KAK1173430.1"/>
    </source>
</evidence>
<comment type="caution">
    <text evidence="1">The sequence shown here is derived from an EMBL/GenBank/DDBJ whole genome shotgun (WGS) entry which is preliminary data.</text>
</comment>
<dbReference type="AlphaFoldDB" id="A0AAD8GFF1"/>
<keyword evidence="2" id="KW-1185">Reference proteome</keyword>
<reference evidence="1" key="1">
    <citation type="submission" date="2022-02" db="EMBL/GenBank/DDBJ databases">
        <title>Atlantic sturgeon de novo genome assembly.</title>
        <authorList>
            <person name="Stock M."/>
            <person name="Klopp C."/>
            <person name="Guiguen Y."/>
            <person name="Cabau C."/>
            <person name="Parinello H."/>
            <person name="Santidrian Yebra-Pimentel E."/>
            <person name="Kuhl H."/>
            <person name="Dirks R.P."/>
            <person name="Guessner J."/>
            <person name="Wuertz S."/>
            <person name="Du K."/>
            <person name="Schartl M."/>
        </authorList>
    </citation>
    <scope>NUCLEOTIDE SEQUENCE</scope>
    <source>
        <strain evidence="1">STURGEONOMICS-FGT-2020</strain>
        <tissue evidence="1">Whole blood</tissue>
    </source>
</reference>